<dbReference type="STRING" id="7266.A0A3B0JX22"/>
<evidence type="ECO:0000256" key="3">
    <source>
        <dbReference type="PROSITE-ProRule" id="PRU00023"/>
    </source>
</evidence>
<dbReference type="PROSITE" id="PS50297">
    <property type="entry name" value="ANK_REP_REGION"/>
    <property type="match status" value="2"/>
</dbReference>
<sequence length="130" mass="14848">MPEERKIEDVVWSIKNGAHDEVESLFVNHNYDVNAELGMRYPIHYAADFGHLKMLQFFVGMGADVDRKDKYGITPLLAAIWEGHTSCVECLLKMGANRKLLTPNGETYMDVAEKEEIKKLLLHTKMDPKP</sequence>
<name>A0A3B0JX22_DROGU</name>
<feature type="repeat" description="ANK" evidence="3">
    <location>
        <begin position="38"/>
        <end position="70"/>
    </location>
</feature>
<evidence type="ECO:0000313" key="5">
    <source>
        <dbReference type="Proteomes" id="UP000268350"/>
    </source>
</evidence>
<evidence type="ECO:0000256" key="2">
    <source>
        <dbReference type="ARBA" id="ARBA00023043"/>
    </source>
</evidence>
<dbReference type="Pfam" id="PF13637">
    <property type="entry name" value="Ank_4"/>
    <property type="match status" value="1"/>
</dbReference>
<protein>
    <submittedName>
        <fullName evidence="4">Blast:Myotrophin</fullName>
    </submittedName>
</protein>
<dbReference type="SMART" id="SM00248">
    <property type="entry name" value="ANK"/>
    <property type="match status" value="2"/>
</dbReference>
<gene>
    <name evidence="4" type="ORF">DGUA_6G008859</name>
</gene>
<keyword evidence="1" id="KW-0677">Repeat</keyword>
<dbReference type="SUPFAM" id="SSF48403">
    <property type="entry name" value="Ankyrin repeat"/>
    <property type="match status" value="1"/>
</dbReference>
<dbReference type="Gene3D" id="1.25.40.20">
    <property type="entry name" value="Ankyrin repeat-containing domain"/>
    <property type="match status" value="1"/>
</dbReference>
<feature type="repeat" description="ANK" evidence="3">
    <location>
        <begin position="71"/>
        <end position="103"/>
    </location>
</feature>
<keyword evidence="5" id="KW-1185">Reference proteome</keyword>
<dbReference type="OrthoDB" id="10254927at2759"/>
<dbReference type="PANTHER" id="PTHR24171">
    <property type="entry name" value="ANKYRIN REPEAT DOMAIN-CONTAINING PROTEIN 39-RELATED"/>
    <property type="match status" value="1"/>
</dbReference>
<dbReference type="Proteomes" id="UP000268350">
    <property type="component" value="Unassembled WGS sequence"/>
</dbReference>
<dbReference type="GO" id="GO:0004842">
    <property type="term" value="F:ubiquitin-protein transferase activity"/>
    <property type="evidence" value="ECO:0007669"/>
    <property type="project" value="TreeGrafter"/>
</dbReference>
<reference evidence="5" key="1">
    <citation type="submission" date="2018-01" db="EMBL/GenBank/DDBJ databases">
        <authorList>
            <person name="Alioto T."/>
            <person name="Alioto T."/>
        </authorList>
    </citation>
    <scope>NUCLEOTIDE SEQUENCE [LARGE SCALE GENOMIC DNA]</scope>
</reference>
<dbReference type="OMA" id="WEGHTRC"/>
<dbReference type="GO" id="GO:0031436">
    <property type="term" value="C:BRCA1-BARD1 complex"/>
    <property type="evidence" value="ECO:0007669"/>
    <property type="project" value="TreeGrafter"/>
</dbReference>
<dbReference type="PANTHER" id="PTHR24171:SF8">
    <property type="entry name" value="BRCA1-ASSOCIATED RING DOMAIN PROTEIN 1"/>
    <property type="match status" value="1"/>
</dbReference>
<dbReference type="PROSITE" id="PS50088">
    <property type="entry name" value="ANK_REPEAT"/>
    <property type="match status" value="2"/>
</dbReference>
<organism evidence="4 5">
    <name type="scientific">Drosophila guanche</name>
    <name type="common">Fruit fly</name>
    <dbReference type="NCBI Taxonomy" id="7266"/>
    <lineage>
        <taxon>Eukaryota</taxon>
        <taxon>Metazoa</taxon>
        <taxon>Ecdysozoa</taxon>
        <taxon>Arthropoda</taxon>
        <taxon>Hexapoda</taxon>
        <taxon>Insecta</taxon>
        <taxon>Pterygota</taxon>
        <taxon>Neoptera</taxon>
        <taxon>Endopterygota</taxon>
        <taxon>Diptera</taxon>
        <taxon>Brachycera</taxon>
        <taxon>Muscomorpha</taxon>
        <taxon>Ephydroidea</taxon>
        <taxon>Drosophilidae</taxon>
        <taxon>Drosophila</taxon>
        <taxon>Sophophora</taxon>
    </lineage>
</organism>
<dbReference type="GO" id="GO:0070531">
    <property type="term" value="C:BRCA1-A complex"/>
    <property type="evidence" value="ECO:0007669"/>
    <property type="project" value="TreeGrafter"/>
</dbReference>
<dbReference type="InterPro" id="IPR036770">
    <property type="entry name" value="Ankyrin_rpt-contain_sf"/>
</dbReference>
<accession>A0A3B0JX22</accession>
<evidence type="ECO:0000256" key="1">
    <source>
        <dbReference type="ARBA" id="ARBA00022737"/>
    </source>
</evidence>
<keyword evidence="2 3" id="KW-0040">ANK repeat</keyword>
<dbReference type="EMBL" id="OUUW01000011">
    <property type="protein sequence ID" value="SPP86625.1"/>
    <property type="molecule type" value="Genomic_DNA"/>
</dbReference>
<dbReference type="InterPro" id="IPR002110">
    <property type="entry name" value="Ankyrin_rpt"/>
</dbReference>
<dbReference type="GO" id="GO:0085020">
    <property type="term" value="P:protein K6-linked ubiquitination"/>
    <property type="evidence" value="ECO:0007669"/>
    <property type="project" value="TreeGrafter"/>
</dbReference>
<proteinExistence type="predicted"/>
<dbReference type="AlphaFoldDB" id="A0A3B0JX22"/>
<evidence type="ECO:0000313" key="4">
    <source>
        <dbReference type="EMBL" id="SPP86625.1"/>
    </source>
</evidence>